<dbReference type="RefSeq" id="WP_197310657.1">
    <property type="nucleotide sequence ID" value="NZ_JADZLT010000048.1"/>
</dbReference>
<reference evidence="2" key="1">
    <citation type="submission" date="2020-12" db="EMBL/GenBank/DDBJ databases">
        <title>Methylobrevis albus sp. nov., isolated from fresh water lack sediment.</title>
        <authorList>
            <person name="Zou Q."/>
        </authorList>
    </citation>
    <scope>NUCLEOTIDE SEQUENCE</scope>
    <source>
        <strain evidence="2">L22</strain>
    </source>
</reference>
<dbReference type="Proteomes" id="UP000631694">
    <property type="component" value="Unassembled WGS sequence"/>
</dbReference>
<dbReference type="EMBL" id="JADZLT010000048">
    <property type="protein sequence ID" value="MBH0237561.1"/>
    <property type="molecule type" value="Genomic_DNA"/>
</dbReference>
<evidence type="ECO:0000313" key="3">
    <source>
        <dbReference type="Proteomes" id="UP000631694"/>
    </source>
</evidence>
<dbReference type="Gene3D" id="2.60.40.10">
    <property type="entry name" value="Immunoglobulins"/>
    <property type="match status" value="1"/>
</dbReference>
<dbReference type="SUPFAM" id="SSF81296">
    <property type="entry name" value="E set domains"/>
    <property type="match status" value="1"/>
</dbReference>
<protein>
    <submittedName>
        <fullName evidence="2">Thiosulfate oxidation carrier complex protein SoxZ</fullName>
    </submittedName>
</protein>
<dbReference type="Pfam" id="PF08770">
    <property type="entry name" value="SoxZ"/>
    <property type="match status" value="1"/>
</dbReference>
<feature type="domain" description="Sulphur oxidation protein SoxZ" evidence="1">
    <location>
        <begin position="8"/>
        <end position="102"/>
    </location>
</feature>
<gene>
    <name evidence="2" type="primary">soxZ</name>
    <name evidence="2" type="ORF">I5731_07010</name>
</gene>
<dbReference type="AlphaFoldDB" id="A0A931I271"/>
<accession>A0A931I271</accession>
<keyword evidence="3" id="KW-1185">Reference proteome</keyword>
<evidence type="ECO:0000313" key="2">
    <source>
        <dbReference type="EMBL" id="MBH0237561.1"/>
    </source>
</evidence>
<sequence length="116" mass="12605">MSGEPRVKLPATARPGDVVRIRTLLGHRMESGFRRGDDGARVPRDIVNRFECRFEGELVFACDLAPAMAANPFLEFSARVERAGRFSFLWIDDAGVRTTATADIALADTGADAPAP</sequence>
<dbReference type="InterPro" id="IPR030995">
    <property type="entry name" value="SoxZ"/>
</dbReference>
<proteinExistence type="predicted"/>
<comment type="caution">
    <text evidence="2">The sequence shown here is derived from an EMBL/GenBank/DDBJ whole genome shotgun (WGS) entry which is preliminary data.</text>
</comment>
<dbReference type="InterPro" id="IPR014880">
    <property type="entry name" value="SoxZ_dom"/>
</dbReference>
<organism evidence="2 3">
    <name type="scientific">Methylobrevis albus</name>
    <dbReference type="NCBI Taxonomy" id="2793297"/>
    <lineage>
        <taxon>Bacteria</taxon>
        <taxon>Pseudomonadati</taxon>
        <taxon>Pseudomonadota</taxon>
        <taxon>Alphaproteobacteria</taxon>
        <taxon>Hyphomicrobiales</taxon>
        <taxon>Pleomorphomonadaceae</taxon>
        <taxon>Methylobrevis</taxon>
    </lineage>
</organism>
<evidence type="ECO:0000259" key="1">
    <source>
        <dbReference type="Pfam" id="PF08770"/>
    </source>
</evidence>
<dbReference type="InterPro" id="IPR013783">
    <property type="entry name" value="Ig-like_fold"/>
</dbReference>
<dbReference type="InterPro" id="IPR014756">
    <property type="entry name" value="Ig_E-set"/>
</dbReference>
<dbReference type="NCBIfam" id="TIGR04490">
    <property type="entry name" value="SoxZ_true"/>
    <property type="match status" value="1"/>
</dbReference>
<name>A0A931I271_9HYPH</name>